<reference evidence="3" key="1">
    <citation type="submission" date="2019-08" db="EMBL/GenBank/DDBJ databases">
        <title>Reference gene set and small RNA set construction with multiple tissues from Davidia involucrata Baill.</title>
        <authorList>
            <person name="Yang H."/>
            <person name="Zhou C."/>
            <person name="Li G."/>
            <person name="Wang J."/>
            <person name="Gao P."/>
            <person name="Wang M."/>
            <person name="Wang R."/>
            <person name="Zhao Y."/>
        </authorList>
    </citation>
    <scope>NUCLEOTIDE SEQUENCE</scope>
    <source>
        <tissue evidence="3">Mixed with DoveR01_LX</tissue>
    </source>
</reference>
<evidence type="ECO:0000256" key="1">
    <source>
        <dbReference type="SAM" id="Coils"/>
    </source>
</evidence>
<protein>
    <submittedName>
        <fullName evidence="3">Uncharacterized protein</fullName>
    </submittedName>
</protein>
<feature type="compositionally biased region" description="Low complexity" evidence="2">
    <location>
        <begin position="170"/>
        <end position="179"/>
    </location>
</feature>
<keyword evidence="1" id="KW-0175">Coiled coil</keyword>
<proteinExistence type="predicted"/>
<sequence>MIAGGNAGGKWSEKRMEEEDGLRTVECLRGRLLAERVASRVAKDDAEQMGNKLIELENQLRLEIKSRNRAEKKLKFIMKKLEFLNISYVSEESEHSSLLEKSDISSVSSTASSGKIKPEEKEPKTQFSNPTKCDIEDTMEKIECPIVSNLINSVPQSTTSNQSHHCPSIEETSSSTSKANSEKSSELELCPNHDDSKKDEQSLKSSIEEKQLDGGNDQDQEDYVNNSLALVPVDLPVASQKTEPLVVNASVKEVLDALRQARERIQSSMERRHMIKVGSR</sequence>
<dbReference type="PANTHER" id="PTHR33701:SF2">
    <property type="entry name" value="TRANSMEMBRANE PROTEIN"/>
    <property type="match status" value="1"/>
</dbReference>
<dbReference type="AlphaFoldDB" id="A0A5B6YJY3"/>
<gene>
    <name evidence="3" type="ORF">Din_001473</name>
</gene>
<feature type="region of interest" description="Disordered" evidence="2">
    <location>
        <begin position="155"/>
        <end position="221"/>
    </location>
</feature>
<feature type="compositionally biased region" description="Polar residues" evidence="2">
    <location>
        <begin position="155"/>
        <end position="165"/>
    </location>
</feature>
<dbReference type="EMBL" id="GHES01001473">
    <property type="protein sequence ID" value="MPA32032.1"/>
    <property type="molecule type" value="Transcribed_RNA"/>
</dbReference>
<organism evidence="3">
    <name type="scientific">Davidia involucrata</name>
    <name type="common">Dove tree</name>
    <dbReference type="NCBI Taxonomy" id="16924"/>
    <lineage>
        <taxon>Eukaryota</taxon>
        <taxon>Viridiplantae</taxon>
        <taxon>Streptophyta</taxon>
        <taxon>Embryophyta</taxon>
        <taxon>Tracheophyta</taxon>
        <taxon>Spermatophyta</taxon>
        <taxon>Magnoliopsida</taxon>
        <taxon>eudicotyledons</taxon>
        <taxon>Gunneridae</taxon>
        <taxon>Pentapetalae</taxon>
        <taxon>asterids</taxon>
        <taxon>Cornales</taxon>
        <taxon>Nyssaceae</taxon>
        <taxon>Davidia</taxon>
    </lineage>
</organism>
<evidence type="ECO:0000256" key="2">
    <source>
        <dbReference type="SAM" id="MobiDB-lite"/>
    </source>
</evidence>
<dbReference type="PANTHER" id="PTHR33701">
    <property type="entry name" value="TRANSMEMBRANE PROTEIN"/>
    <property type="match status" value="1"/>
</dbReference>
<name>A0A5B6YJY3_DAVIN</name>
<feature type="compositionally biased region" description="Basic and acidic residues" evidence="2">
    <location>
        <begin position="180"/>
        <end position="212"/>
    </location>
</feature>
<accession>A0A5B6YJY3</accession>
<feature type="compositionally biased region" description="Low complexity" evidence="2">
    <location>
        <begin position="104"/>
        <end position="113"/>
    </location>
</feature>
<evidence type="ECO:0000313" key="3">
    <source>
        <dbReference type="EMBL" id="MPA32032.1"/>
    </source>
</evidence>
<feature type="coiled-coil region" evidence="1">
    <location>
        <begin position="39"/>
        <end position="87"/>
    </location>
</feature>
<feature type="region of interest" description="Disordered" evidence="2">
    <location>
        <begin position="95"/>
        <end position="133"/>
    </location>
</feature>